<evidence type="ECO:0000256" key="2">
    <source>
        <dbReference type="ARBA" id="ARBA00022490"/>
    </source>
</evidence>
<evidence type="ECO:0000256" key="1">
    <source>
        <dbReference type="ARBA" id="ARBA00009771"/>
    </source>
</evidence>
<evidence type="ECO:0000259" key="7">
    <source>
        <dbReference type="SMART" id="SM00382"/>
    </source>
</evidence>
<dbReference type="NCBIfam" id="TIGR00390">
    <property type="entry name" value="hslU"/>
    <property type="match status" value="1"/>
</dbReference>
<dbReference type="Gene3D" id="1.10.8.60">
    <property type="match status" value="1"/>
</dbReference>
<keyword evidence="3" id="KW-0547">Nucleotide-binding</keyword>
<evidence type="ECO:0000256" key="4">
    <source>
        <dbReference type="ARBA" id="ARBA00022840"/>
    </source>
</evidence>
<dbReference type="InterPro" id="IPR004491">
    <property type="entry name" value="HslU"/>
</dbReference>
<evidence type="ECO:0000313" key="10">
    <source>
        <dbReference type="Proteomes" id="UP001344447"/>
    </source>
</evidence>
<keyword evidence="5" id="KW-0143">Chaperone</keyword>
<dbReference type="SMART" id="SM01086">
    <property type="entry name" value="ClpB_D2-small"/>
    <property type="match status" value="1"/>
</dbReference>
<evidence type="ECO:0000256" key="3">
    <source>
        <dbReference type="ARBA" id="ARBA00022741"/>
    </source>
</evidence>
<dbReference type="GO" id="GO:0016887">
    <property type="term" value="F:ATP hydrolysis activity"/>
    <property type="evidence" value="ECO:0007669"/>
    <property type="project" value="InterPro"/>
</dbReference>
<reference evidence="9 10" key="1">
    <citation type="submission" date="2023-11" db="EMBL/GenBank/DDBJ databases">
        <title>Dfirmibasis_genome.</title>
        <authorList>
            <person name="Edelbroek B."/>
            <person name="Kjellin J."/>
            <person name="Jerlstrom-Hultqvist J."/>
            <person name="Soderbom F."/>
        </authorList>
    </citation>
    <scope>NUCLEOTIDE SEQUENCE [LARGE SCALE GENOMIC DNA]</scope>
    <source>
        <strain evidence="9 10">TNS-C-14</strain>
    </source>
</reference>
<keyword evidence="2" id="KW-0963">Cytoplasm</keyword>
<evidence type="ECO:0000256" key="6">
    <source>
        <dbReference type="SAM" id="MobiDB-lite"/>
    </source>
</evidence>
<feature type="compositionally biased region" description="Basic residues" evidence="6">
    <location>
        <begin position="104"/>
        <end position="115"/>
    </location>
</feature>
<dbReference type="InterPro" id="IPR003959">
    <property type="entry name" value="ATPase_AAA_core"/>
</dbReference>
<dbReference type="SMART" id="SM00382">
    <property type="entry name" value="AAA"/>
    <property type="match status" value="1"/>
</dbReference>
<proteinExistence type="inferred from homology"/>
<dbReference type="InterPro" id="IPR050052">
    <property type="entry name" value="ATP-dep_Clp_protease_ClpX"/>
</dbReference>
<dbReference type="PANTHER" id="PTHR48102:SF3">
    <property type="entry name" value="ATP-DEPENDENT PROTEASE ATPASE SUBUNIT HSLU"/>
    <property type="match status" value="1"/>
</dbReference>
<organism evidence="9 10">
    <name type="scientific">Dictyostelium firmibasis</name>
    <dbReference type="NCBI Taxonomy" id="79012"/>
    <lineage>
        <taxon>Eukaryota</taxon>
        <taxon>Amoebozoa</taxon>
        <taxon>Evosea</taxon>
        <taxon>Eumycetozoa</taxon>
        <taxon>Dictyostelia</taxon>
        <taxon>Dictyosteliales</taxon>
        <taxon>Dictyosteliaceae</taxon>
        <taxon>Dictyostelium</taxon>
    </lineage>
</organism>
<dbReference type="GO" id="GO:0051603">
    <property type="term" value="P:proteolysis involved in protein catabolic process"/>
    <property type="evidence" value="ECO:0007669"/>
    <property type="project" value="TreeGrafter"/>
</dbReference>
<accession>A0AAN7U068</accession>
<dbReference type="EMBL" id="JAVFKY010000003">
    <property type="protein sequence ID" value="KAK5578831.1"/>
    <property type="molecule type" value="Genomic_DNA"/>
</dbReference>
<feature type="compositionally biased region" description="Low complexity" evidence="6">
    <location>
        <begin position="125"/>
        <end position="141"/>
    </location>
</feature>
<feature type="domain" description="AAA+ ATPase" evidence="7">
    <location>
        <begin position="285"/>
        <end position="559"/>
    </location>
</feature>
<feature type="domain" description="Clp ATPase C-terminal" evidence="8">
    <location>
        <begin position="562"/>
        <end position="656"/>
    </location>
</feature>
<keyword evidence="10" id="KW-1185">Reference proteome</keyword>
<feature type="region of interest" description="Disordered" evidence="6">
    <location>
        <begin position="73"/>
        <end position="142"/>
    </location>
</feature>
<feature type="compositionally biased region" description="Low complexity" evidence="6">
    <location>
        <begin position="91"/>
        <end position="100"/>
    </location>
</feature>
<dbReference type="InterPro" id="IPR019489">
    <property type="entry name" value="Clp_ATPase_C"/>
</dbReference>
<dbReference type="InterPro" id="IPR003593">
    <property type="entry name" value="AAA+_ATPase"/>
</dbReference>
<dbReference type="NCBIfam" id="NF003544">
    <property type="entry name" value="PRK05201.1"/>
    <property type="match status" value="1"/>
</dbReference>
<dbReference type="SUPFAM" id="SSF52540">
    <property type="entry name" value="P-loop containing nucleoside triphosphate hydrolases"/>
    <property type="match status" value="1"/>
</dbReference>
<evidence type="ECO:0000256" key="5">
    <source>
        <dbReference type="ARBA" id="ARBA00023186"/>
    </source>
</evidence>
<keyword evidence="4" id="KW-0067">ATP-binding</keyword>
<dbReference type="GO" id="GO:0008233">
    <property type="term" value="F:peptidase activity"/>
    <property type="evidence" value="ECO:0007669"/>
    <property type="project" value="InterPro"/>
</dbReference>
<comment type="similarity">
    <text evidence="1">Belongs to the ClpX chaperone family. HslU subfamily.</text>
</comment>
<feature type="compositionally biased region" description="Basic and acidic residues" evidence="6">
    <location>
        <begin position="73"/>
        <end position="90"/>
    </location>
</feature>
<protein>
    <submittedName>
        <fullName evidence="9">Uncharacterized protein</fullName>
    </submittedName>
</protein>
<dbReference type="Pfam" id="PF07724">
    <property type="entry name" value="AAA_2"/>
    <property type="match status" value="1"/>
</dbReference>
<dbReference type="Pfam" id="PF07728">
    <property type="entry name" value="AAA_5"/>
    <property type="match status" value="1"/>
</dbReference>
<dbReference type="Pfam" id="PF10431">
    <property type="entry name" value="ClpB_D2-small"/>
    <property type="match status" value="1"/>
</dbReference>
<dbReference type="GO" id="GO:0005524">
    <property type="term" value="F:ATP binding"/>
    <property type="evidence" value="ECO:0007669"/>
    <property type="project" value="UniProtKB-KW"/>
</dbReference>
<dbReference type="Gene3D" id="3.40.50.300">
    <property type="entry name" value="P-loop containing nucleotide triphosphate hydrolases"/>
    <property type="match status" value="2"/>
</dbReference>
<dbReference type="AlphaFoldDB" id="A0AAN7U068"/>
<name>A0AAN7U068_9MYCE</name>
<evidence type="ECO:0000313" key="9">
    <source>
        <dbReference type="EMBL" id="KAK5578831.1"/>
    </source>
</evidence>
<gene>
    <name evidence="9" type="ORF">RB653_008504</name>
</gene>
<evidence type="ECO:0000259" key="8">
    <source>
        <dbReference type="SMART" id="SM01086"/>
    </source>
</evidence>
<dbReference type="Proteomes" id="UP001344447">
    <property type="component" value="Unassembled WGS sequence"/>
</dbReference>
<dbReference type="PANTHER" id="PTHR48102">
    <property type="entry name" value="ATP-DEPENDENT CLP PROTEASE ATP-BINDING SUBUNIT CLPX-LIKE, MITOCHONDRIAL-RELATED"/>
    <property type="match status" value="1"/>
</dbReference>
<sequence length="670" mass="74553">MIHSKNLVKLAKSSLNLNNKLSQQTQKLSILNFYRGFCSVSNGKDKDEIENGDSNPLELDTIFKVIEKDIKDKEASKSEGTKEATTETEKTTTSTTTSTTDKPKKGRPKGSKNKVKSNIIPEPPKSTTTPTPITKPKPTATLEIPDLSDIKSGVVIIPMQNKSFGKHNSFDENFDKFLKDNPSLYNNILKSVENIKNGGNMDKVFNQLISQMNKYNKTSDHSKPTIKYRLTEDIIAEDNLLPRDIVNGLDEYVIGQAEAKRAISIALRNRWRRKRLDSSMKPDVYPKNILMIGPTGVGKTELARRLAKIVNAPFVKVEATKYTEVGYHGPDVDTIIRDLIEASINNIKTKIADSNKASIEADVEKNIISSLIGLQNDLSAVTIEELLKKYRDGQLDDIEIEIEVLSSSSSSSSSSPSSSSSSDETFFRLLTEKPSGKIKKVTVSEARDIFERMYRDSYAVSQDVTKLAIQSAEQNGIVFLDEIDKICSPRDSSKSGGDASTDGVQRDLLPIIEGCMVSTKYGQIDTSRILFIASGAFHSSKPSDLISELQGRLPIRVELKPLEQKDFYKILTEPKNNQIQQQKALLKTEGIQLEFTDDALLEVAKVAFEANSQVQNLGARRLHGIIERIVEDLSFNCDLHKGKTVVLDAADVRKHLSELLFKTDLSKYII</sequence>
<comment type="caution">
    <text evidence="9">The sequence shown here is derived from an EMBL/GenBank/DDBJ whole genome shotgun (WGS) entry which is preliminary data.</text>
</comment>
<dbReference type="InterPro" id="IPR011704">
    <property type="entry name" value="ATPase_dyneun-rel_AAA"/>
</dbReference>
<dbReference type="GO" id="GO:0009376">
    <property type="term" value="C:HslUV protease complex"/>
    <property type="evidence" value="ECO:0007669"/>
    <property type="project" value="InterPro"/>
</dbReference>
<dbReference type="InterPro" id="IPR027417">
    <property type="entry name" value="P-loop_NTPase"/>
</dbReference>